<dbReference type="GO" id="GO:0008360">
    <property type="term" value="P:regulation of cell shape"/>
    <property type="evidence" value="ECO:0007669"/>
    <property type="project" value="UniProtKB-KW"/>
</dbReference>
<comment type="catalytic activity">
    <reaction evidence="10 11">
        <text>D-alanyl-D-alanine + UDP-N-acetyl-alpha-D-muramoyl-L-alanyl-gamma-D-glutamyl-meso-2,6-diaminopimelate + ATP = UDP-N-acetyl-alpha-D-muramoyl-L-alanyl-gamma-D-glutamyl-meso-2,6-diaminopimeloyl-D-alanyl-D-alanine + ADP + phosphate + H(+)</text>
        <dbReference type="Rhea" id="RHEA:28374"/>
        <dbReference type="ChEBI" id="CHEBI:15378"/>
        <dbReference type="ChEBI" id="CHEBI:30616"/>
        <dbReference type="ChEBI" id="CHEBI:43474"/>
        <dbReference type="ChEBI" id="CHEBI:57822"/>
        <dbReference type="ChEBI" id="CHEBI:61386"/>
        <dbReference type="ChEBI" id="CHEBI:83905"/>
        <dbReference type="ChEBI" id="CHEBI:456216"/>
        <dbReference type="EC" id="6.3.2.10"/>
    </reaction>
</comment>
<keyword evidence="4 10" id="KW-0547">Nucleotide-binding</keyword>
<feature type="domain" description="Mur ligase central" evidence="14">
    <location>
        <begin position="116"/>
        <end position="302"/>
    </location>
</feature>
<evidence type="ECO:0000256" key="3">
    <source>
        <dbReference type="ARBA" id="ARBA00022618"/>
    </source>
</evidence>
<dbReference type="SUPFAM" id="SSF63418">
    <property type="entry name" value="MurE/MurF N-terminal domain"/>
    <property type="match status" value="1"/>
</dbReference>
<evidence type="ECO:0000256" key="8">
    <source>
        <dbReference type="ARBA" id="ARBA00023306"/>
    </source>
</evidence>
<dbReference type="GO" id="GO:0047480">
    <property type="term" value="F:UDP-N-acetylmuramoyl-tripeptide-D-alanyl-D-alanine ligase activity"/>
    <property type="evidence" value="ECO:0007669"/>
    <property type="project" value="UniProtKB-UniRule"/>
</dbReference>
<dbReference type="HAMAP" id="MF_02019">
    <property type="entry name" value="MurF"/>
    <property type="match status" value="1"/>
</dbReference>
<dbReference type="InterPro" id="IPR051046">
    <property type="entry name" value="MurCDEF_CellWall_CoF430Synth"/>
</dbReference>
<feature type="domain" description="Mur ligase N-terminal catalytic" evidence="12">
    <location>
        <begin position="29"/>
        <end position="102"/>
    </location>
</feature>
<comment type="similarity">
    <text evidence="10">Belongs to the MurCDEF family. MurF subfamily.</text>
</comment>
<dbReference type="Gene3D" id="3.90.190.20">
    <property type="entry name" value="Mur ligase, C-terminal domain"/>
    <property type="match status" value="1"/>
</dbReference>
<evidence type="ECO:0000256" key="2">
    <source>
        <dbReference type="ARBA" id="ARBA00022598"/>
    </source>
</evidence>
<dbReference type="GO" id="GO:0071555">
    <property type="term" value="P:cell wall organization"/>
    <property type="evidence" value="ECO:0007669"/>
    <property type="project" value="UniProtKB-KW"/>
</dbReference>
<dbReference type="NCBIfam" id="TIGR01143">
    <property type="entry name" value="murF"/>
    <property type="match status" value="1"/>
</dbReference>
<evidence type="ECO:0000259" key="13">
    <source>
        <dbReference type="Pfam" id="PF02875"/>
    </source>
</evidence>
<dbReference type="InterPro" id="IPR004101">
    <property type="entry name" value="Mur_ligase_C"/>
</dbReference>
<keyword evidence="16" id="KW-1185">Reference proteome</keyword>
<dbReference type="RefSeq" id="WP_013705600.1">
    <property type="nucleotide sequence ID" value="NC_015388.1"/>
</dbReference>
<comment type="subcellular location">
    <subcellularLocation>
        <location evidence="10 11">Cytoplasm</location>
    </subcellularLocation>
</comment>
<dbReference type="EMBL" id="CP002629">
    <property type="protein sequence ID" value="AEB08487.1"/>
    <property type="molecule type" value="Genomic_DNA"/>
</dbReference>
<organism evidence="15 16">
    <name type="scientific">Desulfobacca acetoxidans (strain ATCC 700848 / DSM 11109 / ASRB2)</name>
    <dbReference type="NCBI Taxonomy" id="880072"/>
    <lineage>
        <taxon>Bacteria</taxon>
        <taxon>Pseudomonadati</taxon>
        <taxon>Thermodesulfobacteriota</taxon>
        <taxon>Desulfobaccia</taxon>
        <taxon>Desulfobaccales</taxon>
        <taxon>Desulfobaccaceae</taxon>
        <taxon>Desulfobacca</taxon>
    </lineage>
</organism>
<dbReference type="STRING" id="880072.Desac_0601"/>
<keyword evidence="5 10" id="KW-0067">ATP-binding</keyword>
<keyword evidence="3 10" id="KW-0132">Cell division</keyword>
<dbReference type="SUPFAM" id="SSF53623">
    <property type="entry name" value="MurD-like peptide ligases, catalytic domain"/>
    <property type="match status" value="1"/>
</dbReference>
<feature type="domain" description="Mur ligase C-terminal" evidence="13">
    <location>
        <begin position="325"/>
        <end position="452"/>
    </location>
</feature>
<keyword evidence="2 10" id="KW-0436">Ligase</keyword>
<evidence type="ECO:0000256" key="1">
    <source>
        <dbReference type="ARBA" id="ARBA00022490"/>
    </source>
</evidence>
<dbReference type="eggNOG" id="COG0770">
    <property type="taxonomic scope" value="Bacteria"/>
</dbReference>
<dbReference type="InterPro" id="IPR035911">
    <property type="entry name" value="MurE/MurF_N"/>
</dbReference>
<dbReference type="GO" id="GO:0005737">
    <property type="term" value="C:cytoplasm"/>
    <property type="evidence" value="ECO:0007669"/>
    <property type="project" value="UniProtKB-SubCell"/>
</dbReference>
<evidence type="ECO:0000256" key="5">
    <source>
        <dbReference type="ARBA" id="ARBA00022840"/>
    </source>
</evidence>
<evidence type="ECO:0000256" key="4">
    <source>
        <dbReference type="ARBA" id="ARBA00022741"/>
    </source>
</evidence>
<evidence type="ECO:0000256" key="7">
    <source>
        <dbReference type="ARBA" id="ARBA00022984"/>
    </source>
</evidence>
<dbReference type="InterPro" id="IPR000713">
    <property type="entry name" value="Mur_ligase_N"/>
</dbReference>
<dbReference type="GO" id="GO:0051301">
    <property type="term" value="P:cell division"/>
    <property type="evidence" value="ECO:0007669"/>
    <property type="project" value="UniProtKB-KW"/>
</dbReference>
<comment type="pathway">
    <text evidence="10 11">Cell wall biogenesis; peptidoglycan biosynthesis.</text>
</comment>
<dbReference type="AlphaFoldDB" id="F2NG74"/>
<evidence type="ECO:0000256" key="6">
    <source>
        <dbReference type="ARBA" id="ARBA00022960"/>
    </source>
</evidence>
<dbReference type="Gene3D" id="3.40.1190.10">
    <property type="entry name" value="Mur-like, catalytic domain"/>
    <property type="match status" value="1"/>
</dbReference>
<dbReference type="GO" id="GO:0008766">
    <property type="term" value="F:UDP-N-acetylmuramoylalanyl-D-glutamyl-2,6-diaminopimelate-D-alanyl-D-alanine ligase activity"/>
    <property type="evidence" value="ECO:0007669"/>
    <property type="project" value="RHEA"/>
</dbReference>
<reference evidence="15 16" key="1">
    <citation type="journal article" date="2011" name="Stand. Genomic Sci.">
        <title>Complete genome sequence of the acetate-degrading sulfate reducer Desulfobacca acetoxidans type strain (ASRB2).</title>
        <authorList>
            <person name="Goker M."/>
            <person name="Teshima H."/>
            <person name="Lapidus A."/>
            <person name="Nolan M."/>
            <person name="Lucas S."/>
            <person name="Hammon N."/>
            <person name="Deshpande S."/>
            <person name="Cheng J.F."/>
            <person name="Tapia R."/>
            <person name="Han C."/>
            <person name="Goodwin L."/>
            <person name="Pitluck S."/>
            <person name="Huntemann M."/>
            <person name="Liolios K."/>
            <person name="Ivanova N."/>
            <person name="Pagani I."/>
            <person name="Mavromatis K."/>
            <person name="Ovchinikova G."/>
            <person name="Pati A."/>
            <person name="Chen A."/>
            <person name="Palaniappan K."/>
            <person name="Land M."/>
            <person name="Hauser L."/>
            <person name="Brambilla E.M."/>
            <person name="Rohde M."/>
            <person name="Spring S."/>
            <person name="Detter J.C."/>
            <person name="Woyke T."/>
            <person name="Bristow J."/>
            <person name="Eisen J.A."/>
            <person name="Markowitz V."/>
            <person name="Hugenholtz P."/>
            <person name="Kyrpides N.C."/>
            <person name="Klenk H.P."/>
        </authorList>
    </citation>
    <scope>NUCLEOTIDE SEQUENCE [LARGE SCALE GENOMIC DNA]</scope>
    <source>
        <strain evidence="16">ATCC 700848 / DSM 11109 / ASRB2</strain>
    </source>
</reference>
<dbReference type="PANTHER" id="PTHR43024">
    <property type="entry name" value="UDP-N-ACETYLMURAMOYL-TRIPEPTIDE--D-ALANYL-D-ALANINE LIGASE"/>
    <property type="match status" value="1"/>
</dbReference>
<proteinExistence type="inferred from homology"/>
<comment type="function">
    <text evidence="10 11">Involved in cell wall formation. Catalyzes the final step in the synthesis of UDP-N-acetylmuramoyl-pentapeptide, the precursor of murein.</text>
</comment>
<evidence type="ECO:0000259" key="14">
    <source>
        <dbReference type="Pfam" id="PF08245"/>
    </source>
</evidence>
<dbReference type="InterPro" id="IPR036565">
    <property type="entry name" value="Mur-like_cat_sf"/>
</dbReference>
<dbReference type="Pfam" id="PF08245">
    <property type="entry name" value="Mur_ligase_M"/>
    <property type="match status" value="1"/>
</dbReference>
<protein>
    <recommendedName>
        <fullName evidence="10 11">UDP-N-acetylmuramoyl-tripeptide--D-alanyl-D-alanine ligase</fullName>
        <ecNumber evidence="10 11">6.3.2.10</ecNumber>
    </recommendedName>
    <alternativeName>
        <fullName evidence="10">D-alanyl-D-alanine-adding enzyme</fullName>
    </alternativeName>
</protein>
<feature type="binding site" evidence="10">
    <location>
        <begin position="118"/>
        <end position="124"/>
    </location>
    <ligand>
        <name>ATP</name>
        <dbReference type="ChEBI" id="CHEBI:30616"/>
    </ligand>
</feature>
<evidence type="ECO:0000256" key="10">
    <source>
        <dbReference type="HAMAP-Rule" id="MF_02019"/>
    </source>
</evidence>
<keyword evidence="7 10" id="KW-0573">Peptidoglycan synthesis</keyword>
<reference evidence="16" key="2">
    <citation type="submission" date="2011-03" db="EMBL/GenBank/DDBJ databases">
        <title>The complete genome of Desulfobacca acetoxidans DSM 11109.</title>
        <authorList>
            <consortium name="US DOE Joint Genome Institute (JGI-PGF)"/>
            <person name="Lucas S."/>
            <person name="Copeland A."/>
            <person name="Lapidus A."/>
            <person name="Bruce D."/>
            <person name="Goodwin L."/>
            <person name="Pitluck S."/>
            <person name="Peters L."/>
            <person name="Kyrpides N."/>
            <person name="Mavromatis K."/>
            <person name="Ivanova N."/>
            <person name="Ovchinnikova G."/>
            <person name="Teshima H."/>
            <person name="Detter J.C."/>
            <person name="Han C."/>
            <person name="Land M."/>
            <person name="Hauser L."/>
            <person name="Markowitz V."/>
            <person name="Cheng J.-F."/>
            <person name="Hugenholtz P."/>
            <person name="Woyke T."/>
            <person name="Wu D."/>
            <person name="Spring S."/>
            <person name="Schueler E."/>
            <person name="Brambilla E."/>
            <person name="Klenk H.-P."/>
            <person name="Eisen J.A."/>
        </authorList>
    </citation>
    <scope>NUCLEOTIDE SEQUENCE [LARGE SCALE GENOMIC DNA]</scope>
    <source>
        <strain evidence="16">ATCC 700848 / DSM 11109 / ASRB2</strain>
    </source>
</reference>
<evidence type="ECO:0000259" key="12">
    <source>
        <dbReference type="Pfam" id="PF01225"/>
    </source>
</evidence>
<evidence type="ECO:0000256" key="11">
    <source>
        <dbReference type="RuleBase" id="RU004136"/>
    </source>
</evidence>
<evidence type="ECO:0000256" key="9">
    <source>
        <dbReference type="ARBA" id="ARBA00023316"/>
    </source>
</evidence>
<dbReference type="InterPro" id="IPR013221">
    <property type="entry name" value="Mur_ligase_cen"/>
</dbReference>
<dbReference type="Pfam" id="PF01225">
    <property type="entry name" value="Mur_ligase"/>
    <property type="match status" value="1"/>
</dbReference>
<dbReference type="GO" id="GO:0009252">
    <property type="term" value="P:peptidoglycan biosynthetic process"/>
    <property type="evidence" value="ECO:0007669"/>
    <property type="project" value="UniProtKB-UniRule"/>
</dbReference>
<dbReference type="Proteomes" id="UP000000483">
    <property type="component" value="Chromosome"/>
</dbReference>
<dbReference type="UniPathway" id="UPA00219"/>
<sequence>MSAVFSVRDIIACTGGRLLQPGAGGNFVGVSTDSRTAQAGEIFIPLRGERFDGHDFIDRAIKRGVRALVAAEAWWQRQNHQFPKDLTIVLVPETLRALGDLAHCWRQRFSGPVIAITGSCGKTTTKEMIALVLASRFRVLKNELNLNNLIGLPQTLLALNTGHETAVVEMGMNHFGEIRRLAQIARPDIAVVTNVHAAHLEGLGSLEGVAQAKAEVIQGLRNNGLIIYNADDQRLRAALHHFKGQTLSFGFDPGAQIQAGPPCQCGVWGQRAEIRHQGKIWPLELQLPGRHQLYNALAAAAVGLALGLPAEQISQALGRFAGLKHRSQMQCHTSGIHIFNDCYNANPGSMAMALQTLASLKNQGRAVAALGDMLELGRETIPAHRQLGALAAQLQVDLLVVWGKFKDSVRQGALAAGMPHSRIYLVASHAEGADIIRGFCRPGDTLLVKGSRGATMEKLLACL</sequence>
<dbReference type="HOGENOM" id="CLU_031507_4_0_7"/>
<evidence type="ECO:0000313" key="15">
    <source>
        <dbReference type="EMBL" id="AEB08487.1"/>
    </source>
</evidence>
<dbReference type="PANTHER" id="PTHR43024:SF1">
    <property type="entry name" value="UDP-N-ACETYLMURAMOYL-TRIPEPTIDE--D-ALANYL-D-ALANINE LIGASE"/>
    <property type="match status" value="1"/>
</dbReference>
<keyword evidence="6 10" id="KW-0133">Cell shape</keyword>
<dbReference type="EC" id="6.3.2.10" evidence="10 11"/>
<gene>
    <name evidence="10" type="primary">murF</name>
    <name evidence="15" type="ordered locus">Desac_0601</name>
</gene>
<dbReference type="InterPro" id="IPR005863">
    <property type="entry name" value="UDP-N-AcMur_synth"/>
</dbReference>
<dbReference type="KEGG" id="dao:Desac_0601"/>
<name>F2NG74_DESAR</name>
<dbReference type="OrthoDB" id="9801978at2"/>
<dbReference type="Pfam" id="PF02875">
    <property type="entry name" value="Mur_ligase_C"/>
    <property type="match status" value="1"/>
</dbReference>
<dbReference type="SUPFAM" id="SSF53244">
    <property type="entry name" value="MurD-like peptide ligases, peptide-binding domain"/>
    <property type="match status" value="1"/>
</dbReference>
<accession>F2NG74</accession>
<dbReference type="Gene3D" id="3.40.1390.10">
    <property type="entry name" value="MurE/MurF, N-terminal domain"/>
    <property type="match status" value="1"/>
</dbReference>
<dbReference type="InterPro" id="IPR036615">
    <property type="entry name" value="Mur_ligase_C_dom_sf"/>
</dbReference>
<dbReference type="GO" id="GO:0005524">
    <property type="term" value="F:ATP binding"/>
    <property type="evidence" value="ECO:0007669"/>
    <property type="project" value="UniProtKB-UniRule"/>
</dbReference>
<keyword evidence="1 10" id="KW-0963">Cytoplasm</keyword>
<keyword evidence="8 10" id="KW-0131">Cell cycle</keyword>
<keyword evidence="9 10" id="KW-0961">Cell wall biogenesis/degradation</keyword>
<evidence type="ECO:0000313" key="16">
    <source>
        <dbReference type="Proteomes" id="UP000000483"/>
    </source>
</evidence>